<keyword evidence="1" id="KW-1133">Transmembrane helix</keyword>
<keyword evidence="3" id="KW-1185">Reference proteome</keyword>
<proteinExistence type="predicted"/>
<dbReference type="EMBL" id="CAUJNA010002336">
    <property type="protein sequence ID" value="CAJ1392465.1"/>
    <property type="molecule type" value="Genomic_DNA"/>
</dbReference>
<dbReference type="PANTHER" id="PTHR11319:SF35">
    <property type="entry name" value="OUTER MEMBRANE PROTEIN PMPC-RELATED"/>
    <property type="match status" value="1"/>
</dbReference>
<evidence type="ECO:0000256" key="1">
    <source>
        <dbReference type="SAM" id="Phobius"/>
    </source>
</evidence>
<protein>
    <submittedName>
        <fullName evidence="2">Uncharacterized protein</fullName>
    </submittedName>
</protein>
<feature type="transmembrane region" description="Helical" evidence="1">
    <location>
        <begin position="1222"/>
        <end position="1243"/>
    </location>
</feature>
<organism evidence="2 3">
    <name type="scientific">Effrenium voratum</name>
    <dbReference type="NCBI Taxonomy" id="2562239"/>
    <lineage>
        <taxon>Eukaryota</taxon>
        <taxon>Sar</taxon>
        <taxon>Alveolata</taxon>
        <taxon>Dinophyceae</taxon>
        <taxon>Suessiales</taxon>
        <taxon>Symbiodiniaceae</taxon>
        <taxon>Effrenium</taxon>
    </lineage>
</organism>
<comment type="caution">
    <text evidence="2">The sequence shown here is derived from an EMBL/GenBank/DDBJ whole genome shotgun (WGS) entry which is preliminary data.</text>
</comment>
<keyword evidence="1" id="KW-0472">Membrane</keyword>
<feature type="transmembrane region" description="Helical" evidence="1">
    <location>
        <begin position="1118"/>
        <end position="1138"/>
    </location>
</feature>
<sequence>MDEPTSALDGKSEALCQDRKGDGTNYSGSLGPGKFHLGGLPVRDRDGVGLKAKELVKYKELPACAEGVLNISGAYKVTSKRSFEGCLAVHGFKAVVHLLAPITFSGNTTFTGHIVVEGGGDLESACLVVKGVATLRGQLEFKNCINSAEGKKNDEAGKGGALRAEHVKLQGRVKFEGCKGRLGGAIYAETINVQDSMIAASECKATEKGGVLHSAKGITVQNSSLSATGCSAEAALPLGAGGVIHSEQGVVLKTSSLTATSCFAVYGGGGVIHSEQIVVLDASSLTATNCTAKDGGVICGKKQVVLDTSSLTATNCTARSLGGVISGWEQVVLNTSSLTATSCSAADAGGVIASEWELVLDSSMIAASECKANEAGGVLYSLGRVGIQNSSLTASHCSAEKGGVISGVEQVVLDTSMITASECHAEATGGVLHSRCVTVQNSSLTAASCFALEGGVIHSEKDDVVLDASSLTATDCTAAGSGGVIYSNKSVVVDASSLAATSCLAAMFGGVIYSSQNLVMAASSLTATGCFAAQGGGVLIALRDVMLNTSTLTATRCRAKARGGGVISCRELVLGTSALAATNCSAGSMGGVIYSSTHLVLDTSRLSAEGCEAQMDGGALYALTMTALGSSVRAIACKSGGDGGWLAAKSGLGFESKIALKGSDMFVRGSTAGRNGGAAYVDGSMTMAQSRVDIGNCSAVESGGGLWVFHLIGEALNMSNCSAAAMGGCISAKRSLSLDEAVLAGCAASTGNAVASTGRVQIRNLSLLGAATKQSPNYVSVGGPGSSLRLGTMACDDADECAVSSQEAAPLVERVARCPLGTGKDETPLSVGCITCSPGNMLLQPEPDAACVPCPELAEECRPSRMRLRQGITVNASGNFSQALHCPNPAACPAQVIETPVPPIPPSYCQQGYQGAACSSCSSGYGRSDGSVLVCVECSTSTQQLVRHAALYALKDVVLFVIAALGVLGAKAGKKSSSVYLNQLLAFATVSSTALMGVMQTSAFASLRTWAKHLLESIEIFTDILQGQGGATMSIECLLAFAGKGLVFAHAASLLMPILLMLTLAMIKDPRLSMVVGTNVFLPGFTAKFGKYLVAYRLQPQDQGGDLLTPFLPDVPGAFWLVLVCIVACFVLGAWSWMHMALSREDPSPPHVLYLTQAYKPNCAAWEVERLVRKMMLTLASTVLPVTLSPALQMQFISAILLGSMMLYQYRLPYKEDDWNRLELGLLGCAVLITGFTTCLLANDSHWSRSMETQFALMVFIAAPAAIVCATLVVLVAVEMYRERARQKEAAALEAEKASEN</sequence>
<reference evidence="2" key="1">
    <citation type="submission" date="2023-08" db="EMBL/GenBank/DDBJ databases">
        <authorList>
            <person name="Chen Y."/>
            <person name="Shah S."/>
            <person name="Dougan E. K."/>
            <person name="Thang M."/>
            <person name="Chan C."/>
        </authorList>
    </citation>
    <scope>NUCLEOTIDE SEQUENCE</scope>
</reference>
<evidence type="ECO:0000313" key="2">
    <source>
        <dbReference type="EMBL" id="CAJ1392465.1"/>
    </source>
</evidence>
<feature type="transmembrane region" description="Helical" evidence="1">
    <location>
        <begin position="1047"/>
        <end position="1067"/>
    </location>
</feature>
<dbReference type="Proteomes" id="UP001178507">
    <property type="component" value="Unassembled WGS sequence"/>
</dbReference>
<feature type="transmembrane region" description="Helical" evidence="1">
    <location>
        <begin position="949"/>
        <end position="968"/>
    </location>
</feature>
<accession>A0AA36IT77</accession>
<dbReference type="PANTHER" id="PTHR11319">
    <property type="entry name" value="G PROTEIN-COUPLED RECEPTOR-RELATED"/>
    <property type="match status" value="1"/>
</dbReference>
<name>A0AA36IT77_9DINO</name>
<feature type="transmembrane region" description="Helical" evidence="1">
    <location>
        <begin position="1255"/>
        <end position="1278"/>
    </location>
</feature>
<feature type="transmembrane region" description="Helical" evidence="1">
    <location>
        <begin position="980"/>
        <end position="999"/>
    </location>
</feature>
<gene>
    <name evidence="2" type="ORF">EVOR1521_LOCUS17555</name>
</gene>
<keyword evidence="1" id="KW-0812">Transmembrane</keyword>
<evidence type="ECO:0000313" key="3">
    <source>
        <dbReference type="Proteomes" id="UP001178507"/>
    </source>
</evidence>